<dbReference type="RefSeq" id="WP_052082045.1">
    <property type="nucleotide sequence ID" value="NZ_CAJTQN010000001.1"/>
</dbReference>
<dbReference type="SUPFAM" id="SSF102114">
    <property type="entry name" value="Radical SAM enzymes"/>
    <property type="match status" value="1"/>
</dbReference>
<sequence>MQNLIAVDTRMQSFIDAIVLLSTSITDRELQKQILKHYLRLVELEIASFCNRTCYFCPNAHIDRKSTSTELDEAVFLKILNNLAEIEYSKDISFHRFNEPLANKELILKRVRQTRQKLPKAKLNIFTNGDYVSKSYLEELRDAGINWILMSYYPTQKHFDREQILKAMQKMQQKLGLESKLVWDKKQEYRISFVMEGLELYYRARNPNAMGSSRGGSVDLMKNSQSTQSGCFQSAMSFYVDYNGLVMPCCNTRSDEKGHEPFIIGDCKKQDMFEIFFSHKCVNLRRELFANTASSHNEYIRKICADCEQGYRWKEIFFEKSLEPVGL</sequence>
<dbReference type="PANTHER" id="PTHR11228:SF35">
    <property type="entry name" value="MOLYBDENUM COFACTOR BIOSYNTHESIS PROTEIN A-RELATED"/>
    <property type="match status" value="1"/>
</dbReference>
<dbReference type="GO" id="GO:0051536">
    <property type="term" value="F:iron-sulfur cluster binding"/>
    <property type="evidence" value="ECO:0007669"/>
    <property type="project" value="UniProtKB-KW"/>
</dbReference>
<feature type="domain" description="4Fe4S-binding SPASM" evidence="7">
    <location>
        <begin position="231"/>
        <end position="308"/>
    </location>
</feature>
<evidence type="ECO:0000256" key="2">
    <source>
        <dbReference type="ARBA" id="ARBA00022691"/>
    </source>
</evidence>
<dbReference type="Gene3D" id="3.20.20.70">
    <property type="entry name" value="Aldolase class I"/>
    <property type="match status" value="1"/>
</dbReference>
<reference evidence="9 10" key="1">
    <citation type="journal article" date="2014" name="Genome Announc.">
        <title>Draft genome sequences of eight enterohepatic helicobacter species isolated from both laboratory and wild rodents.</title>
        <authorList>
            <person name="Sheh A."/>
            <person name="Shen Z."/>
            <person name="Fox J.G."/>
        </authorList>
    </citation>
    <scope>NUCLEOTIDE SEQUENCE [LARGE SCALE GENOMIC DNA]</scope>
    <source>
        <strain evidence="9 10">MIT 98-6810</strain>
    </source>
</reference>
<dbReference type="Proteomes" id="UP000029925">
    <property type="component" value="Unassembled WGS sequence"/>
</dbReference>
<keyword evidence="3" id="KW-0479">Metal-binding</keyword>
<reference evidence="11" key="2">
    <citation type="submission" date="2015-11" db="EMBL/GenBank/DDBJ databases">
        <authorList>
            <person name="Anvar S.Y."/>
        </authorList>
    </citation>
    <scope>NUCLEOTIDE SEQUENCE [LARGE SCALE GENOMIC DNA]</scope>
</reference>
<evidence type="ECO:0000313" key="9">
    <source>
        <dbReference type="EMBL" id="TLD78915.1"/>
    </source>
</evidence>
<dbReference type="GO" id="GO:0003824">
    <property type="term" value="F:catalytic activity"/>
    <property type="evidence" value="ECO:0007669"/>
    <property type="project" value="InterPro"/>
</dbReference>
<dbReference type="InterPro" id="IPR007197">
    <property type="entry name" value="rSAM"/>
</dbReference>
<dbReference type="PATRIC" id="fig|76936.10.peg.1997"/>
<evidence type="ECO:0000259" key="7">
    <source>
        <dbReference type="Pfam" id="PF13186"/>
    </source>
</evidence>
<gene>
    <name evidence="8" type="ORF">BN2458_PEG2048</name>
    <name evidence="9" type="ORF">LS75_003975</name>
</gene>
<keyword evidence="4" id="KW-0408">Iron</keyword>
<evidence type="ECO:0000313" key="11">
    <source>
        <dbReference type="Proteomes" id="UP000064525"/>
    </source>
</evidence>
<organism evidence="8 11">
    <name type="scientific">Helicobacter typhlonius</name>
    <dbReference type="NCBI Taxonomy" id="76936"/>
    <lineage>
        <taxon>Bacteria</taxon>
        <taxon>Pseudomonadati</taxon>
        <taxon>Campylobacterota</taxon>
        <taxon>Epsilonproteobacteria</taxon>
        <taxon>Campylobacterales</taxon>
        <taxon>Helicobacteraceae</taxon>
        <taxon>Helicobacter</taxon>
    </lineage>
</organism>
<proteinExistence type="predicted"/>
<evidence type="ECO:0000256" key="5">
    <source>
        <dbReference type="ARBA" id="ARBA00023014"/>
    </source>
</evidence>
<dbReference type="InterPro" id="IPR050377">
    <property type="entry name" value="Radical_SAM_PqqE_MftC-like"/>
</dbReference>
<evidence type="ECO:0000313" key="8">
    <source>
        <dbReference type="EMBL" id="CUU40931.1"/>
    </source>
</evidence>
<evidence type="ECO:0000313" key="10">
    <source>
        <dbReference type="Proteomes" id="UP000029925"/>
    </source>
</evidence>
<keyword evidence="5" id="KW-0411">Iron-sulfur</keyword>
<dbReference type="GO" id="GO:0046872">
    <property type="term" value="F:metal ion binding"/>
    <property type="evidence" value="ECO:0007669"/>
    <property type="project" value="UniProtKB-KW"/>
</dbReference>
<dbReference type="InterPro" id="IPR013785">
    <property type="entry name" value="Aldolase_TIM"/>
</dbReference>
<dbReference type="EMBL" id="JRPF02000003">
    <property type="protein sequence ID" value="TLD78915.1"/>
    <property type="molecule type" value="Genomic_DNA"/>
</dbReference>
<evidence type="ECO:0000259" key="6">
    <source>
        <dbReference type="Pfam" id="PF04055"/>
    </source>
</evidence>
<dbReference type="Pfam" id="PF04055">
    <property type="entry name" value="Radical_SAM"/>
    <property type="match status" value="1"/>
</dbReference>
<protein>
    <submittedName>
        <fullName evidence="8">BtrN protein</fullName>
    </submittedName>
    <submittedName>
        <fullName evidence="9">Radical SAM protein</fullName>
    </submittedName>
</protein>
<dbReference type="AlphaFoldDB" id="A0A0S4PXC4"/>
<dbReference type="CDD" id="cd01335">
    <property type="entry name" value="Radical_SAM"/>
    <property type="match status" value="1"/>
</dbReference>
<dbReference type="STRING" id="76936.BN2458_PEG2048"/>
<keyword evidence="2" id="KW-0949">S-adenosyl-L-methionine</keyword>
<dbReference type="CDD" id="cd21109">
    <property type="entry name" value="SPASM"/>
    <property type="match status" value="1"/>
</dbReference>
<dbReference type="InterPro" id="IPR058240">
    <property type="entry name" value="rSAM_sf"/>
</dbReference>
<reference evidence="8" key="3">
    <citation type="submission" date="2015-11" db="EMBL/GenBank/DDBJ databases">
        <authorList>
            <person name="Zhang Y."/>
            <person name="Guo Z."/>
        </authorList>
    </citation>
    <scope>NUCLEOTIDE SEQUENCE</scope>
    <source>
        <strain evidence="8">1</strain>
    </source>
</reference>
<evidence type="ECO:0000256" key="1">
    <source>
        <dbReference type="ARBA" id="ARBA00001966"/>
    </source>
</evidence>
<dbReference type="OrthoDB" id="9805809at2"/>
<dbReference type="GeneID" id="78152152"/>
<dbReference type="SFLD" id="SFLDS00029">
    <property type="entry name" value="Radical_SAM"/>
    <property type="match status" value="1"/>
</dbReference>
<name>A0A0S4PXC4_9HELI</name>
<feature type="domain" description="Radical SAM core" evidence="6">
    <location>
        <begin position="45"/>
        <end position="151"/>
    </location>
</feature>
<evidence type="ECO:0000256" key="3">
    <source>
        <dbReference type="ARBA" id="ARBA00022723"/>
    </source>
</evidence>
<dbReference type="InterPro" id="IPR023885">
    <property type="entry name" value="4Fe4S-binding_SPASM_dom"/>
</dbReference>
<dbReference type="KEGG" id="hty:BN2458_PEG2048"/>
<keyword evidence="10" id="KW-1185">Reference proteome</keyword>
<evidence type="ECO:0000256" key="4">
    <source>
        <dbReference type="ARBA" id="ARBA00023004"/>
    </source>
</evidence>
<dbReference type="Proteomes" id="UP000064525">
    <property type="component" value="Chromosome I"/>
</dbReference>
<accession>A0A0S4PXC4</accession>
<dbReference type="Pfam" id="PF13186">
    <property type="entry name" value="SPASM"/>
    <property type="match status" value="1"/>
</dbReference>
<dbReference type="PANTHER" id="PTHR11228">
    <property type="entry name" value="RADICAL SAM DOMAIN PROTEIN"/>
    <property type="match status" value="1"/>
</dbReference>
<dbReference type="EMBL" id="LN907858">
    <property type="protein sequence ID" value="CUU40931.1"/>
    <property type="molecule type" value="Genomic_DNA"/>
</dbReference>
<comment type="cofactor">
    <cofactor evidence="1">
        <name>[4Fe-4S] cluster</name>
        <dbReference type="ChEBI" id="CHEBI:49883"/>
    </cofactor>
</comment>